<dbReference type="GeneID" id="36400363"/>
<protein>
    <recommendedName>
        <fullName evidence="3">RXLR phytopathogen effector protein WY-domain domain-containing protein</fullName>
    </recommendedName>
</protein>
<organism evidence="1 2">
    <name type="scientific">Plasmopara halstedii</name>
    <name type="common">Downy mildew of sunflower</name>
    <dbReference type="NCBI Taxonomy" id="4781"/>
    <lineage>
        <taxon>Eukaryota</taxon>
        <taxon>Sar</taxon>
        <taxon>Stramenopiles</taxon>
        <taxon>Oomycota</taxon>
        <taxon>Peronosporomycetes</taxon>
        <taxon>Peronosporales</taxon>
        <taxon>Peronosporaceae</taxon>
        <taxon>Plasmopara</taxon>
    </lineage>
</organism>
<keyword evidence="2" id="KW-1185">Reference proteome</keyword>
<evidence type="ECO:0008006" key="3">
    <source>
        <dbReference type="Google" id="ProtNLM"/>
    </source>
</evidence>
<sequence length="361" mass="42458">MDWLKSVQASRIFPTSDDSIENYDNTKLLAILTEEIKPQPIVPQDVVDLFDTLQANPQFVSFAEDVQRTMVLDSMYKPLVFGQWIEKGYSPEKILDIFFAHKSVDVKVTNPLFLAWLEYFTWYWKLVKSKSPLRYAEFLKALRKYLSEENLDKMISSLQFKEAFLKEQVEGVRDDFESILWTWQNPDSPALLWVLNYVFQYRKQSTFSNIMLFKLLMFKLSFKSLMKLLRSQSEYPQLKILADDMLQFSSTTMLTTLAEYEVNPEEYFEHLFSLYGTAATSSEPETMETSQQNKSFDIALQYLKYALVFDVQIKKMTYENSISDSFIFLDDKMHDMLSQHSKELQDNVEKFMQDLGFVETG</sequence>
<evidence type="ECO:0000313" key="1">
    <source>
        <dbReference type="EMBL" id="CEG37527.1"/>
    </source>
</evidence>
<proteinExistence type="predicted"/>
<dbReference type="AlphaFoldDB" id="A0A0P1AB03"/>
<name>A0A0P1AB03_PLAHL</name>
<reference evidence="2" key="1">
    <citation type="submission" date="2014-09" db="EMBL/GenBank/DDBJ databases">
        <authorList>
            <person name="Sharma Rahul"/>
            <person name="Thines Marco"/>
        </authorList>
    </citation>
    <scope>NUCLEOTIDE SEQUENCE [LARGE SCALE GENOMIC DNA]</scope>
</reference>
<dbReference type="Proteomes" id="UP000054928">
    <property type="component" value="Unassembled WGS sequence"/>
</dbReference>
<accession>A0A0P1AB03</accession>
<evidence type="ECO:0000313" key="2">
    <source>
        <dbReference type="Proteomes" id="UP000054928"/>
    </source>
</evidence>
<dbReference type="RefSeq" id="XP_024573896.1">
    <property type="nucleotide sequence ID" value="XM_024722862.1"/>
</dbReference>
<dbReference type="EMBL" id="CCYD01000288">
    <property type="protein sequence ID" value="CEG37527.1"/>
    <property type="molecule type" value="Genomic_DNA"/>
</dbReference>